<evidence type="ECO:0000256" key="8">
    <source>
        <dbReference type="ARBA" id="ARBA00023002"/>
    </source>
</evidence>
<feature type="transmembrane region" description="Helical" evidence="14">
    <location>
        <begin position="143"/>
        <end position="162"/>
    </location>
</feature>
<evidence type="ECO:0000259" key="15">
    <source>
        <dbReference type="Pfam" id="PF00487"/>
    </source>
</evidence>
<keyword evidence="6" id="KW-0276">Fatty acid metabolism</keyword>
<name>A0A2V0PGH3_9CHLO</name>
<sequence length="415" mass="46120">MASLGSFRTRSVAATLPRGRCLLMIVPCPSRTIQAARPACPCARSPRAAAPPPPAAPAGVEAPLPAELYARPPGLSYAAQYRQVFSAAASDGAKLPIRRLLPKIDPVAQAAVPGAKRVLLSSVAATPQVPLFFGRPWDARDRLYAGFMLAIHALALLAPFTFSYANLGLFLAGYFVTGALGITLSFHRQLSHKAFRTPKWLEYALAYCGVLAVQGDPLEWCSAHKYHHLNCDTVLDPHSPYEGFWWSHCGWLMDNTTTEARVYDRSNVADMEAQPFYRWIRDTYVWHVVAQFAALYALGGLGALVWGGALRLCWVYHITWFVNSASHVWGWQDYASGDQSRNNWWVGILAFGEGWHNNHHTFEFSACHGLEWWQLDGTWYLICLLKALGLATDIKLPSERQKQKLRIRQPASTAA</sequence>
<reference evidence="16 17" key="1">
    <citation type="journal article" date="2018" name="Sci. Rep.">
        <title>Raphidocelis subcapitata (=Pseudokirchneriella subcapitata) provides an insight into genome evolution and environmental adaptations in the Sphaeropleales.</title>
        <authorList>
            <person name="Suzuki S."/>
            <person name="Yamaguchi H."/>
            <person name="Nakajima N."/>
            <person name="Kawachi M."/>
        </authorList>
    </citation>
    <scope>NUCLEOTIDE SEQUENCE [LARGE SCALE GENOMIC DNA]</scope>
    <source>
        <strain evidence="16 17">NIES-35</strain>
    </source>
</reference>
<dbReference type="InParanoid" id="A0A2V0PGH3"/>
<dbReference type="PANTHER" id="PTHR11351">
    <property type="entry name" value="ACYL-COA DESATURASE"/>
    <property type="match status" value="1"/>
</dbReference>
<dbReference type="OrthoDB" id="10260134at2759"/>
<organism evidence="16 17">
    <name type="scientific">Raphidocelis subcapitata</name>
    <dbReference type="NCBI Taxonomy" id="307507"/>
    <lineage>
        <taxon>Eukaryota</taxon>
        <taxon>Viridiplantae</taxon>
        <taxon>Chlorophyta</taxon>
        <taxon>core chlorophytes</taxon>
        <taxon>Chlorophyceae</taxon>
        <taxon>CS clade</taxon>
        <taxon>Sphaeropleales</taxon>
        <taxon>Selenastraceae</taxon>
        <taxon>Raphidocelis</taxon>
    </lineage>
</organism>
<evidence type="ECO:0000256" key="10">
    <source>
        <dbReference type="ARBA" id="ARBA00023098"/>
    </source>
</evidence>
<evidence type="ECO:0000256" key="7">
    <source>
        <dbReference type="ARBA" id="ARBA00022989"/>
    </source>
</evidence>
<gene>
    <name evidence="16" type="ORF">Rsub_08913</name>
</gene>
<dbReference type="InterPro" id="IPR005804">
    <property type="entry name" value="FA_desaturase_dom"/>
</dbReference>
<evidence type="ECO:0000256" key="2">
    <source>
        <dbReference type="ARBA" id="ARBA00005189"/>
    </source>
</evidence>
<evidence type="ECO:0000256" key="14">
    <source>
        <dbReference type="SAM" id="Phobius"/>
    </source>
</evidence>
<evidence type="ECO:0000256" key="12">
    <source>
        <dbReference type="ARBA" id="ARBA00023160"/>
    </source>
</evidence>
<dbReference type="AlphaFoldDB" id="A0A2V0PGH3"/>
<dbReference type="PRINTS" id="PR00075">
    <property type="entry name" value="FACDDSATRASE"/>
</dbReference>
<dbReference type="PANTHER" id="PTHR11351:SF31">
    <property type="entry name" value="DESATURASE 1, ISOFORM A-RELATED"/>
    <property type="match status" value="1"/>
</dbReference>
<evidence type="ECO:0000313" key="16">
    <source>
        <dbReference type="EMBL" id="GBF96165.1"/>
    </source>
</evidence>
<evidence type="ECO:0000256" key="13">
    <source>
        <dbReference type="RuleBase" id="RU000581"/>
    </source>
</evidence>
<dbReference type="FunCoup" id="A0A2V0PGH3">
    <property type="interactions" value="433"/>
</dbReference>
<dbReference type="EMBL" id="BDRX01000075">
    <property type="protein sequence ID" value="GBF96165.1"/>
    <property type="molecule type" value="Genomic_DNA"/>
</dbReference>
<dbReference type="GO" id="GO:0005789">
    <property type="term" value="C:endoplasmic reticulum membrane"/>
    <property type="evidence" value="ECO:0007669"/>
    <property type="project" value="TreeGrafter"/>
</dbReference>
<comment type="subcellular location">
    <subcellularLocation>
        <location evidence="1">Membrane</location>
        <topology evidence="1">Multi-pass membrane protein</topology>
    </subcellularLocation>
</comment>
<comment type="similarity">
    <text evidence="3 13">Belongs to the fatty acid desaturase type 1 family.</text>
</comment>
<dbReference type="CDD" id="cd03505">
    <property type="entry name" value="Delta9-FADS-like"/>
    <property type="match status" value="1"/>
</dbReference>
<evidence type="ECO:0000313" key="17">
    <source>
        <dbReference type="Proteomes" id="UP000247498"/>
    </source>
</evidence>
<protein>
    <submittedName>
        <fullName evidence="16">MGDG specific palmitate delta-7 desaturase</fullName>
    </submittedName>
</protein>
<dbReference type="Pfam" id="PF00487">
    <property type="entry name" value="FA_desaturase"/>
    <property type="match status" value="1"/>
</dbReference>
<dbReference type="GO" id="GO:0042761">
    <property type="term" value="P:very long-chain fatty acid biosynthetic process"/>
    <property type="evidence" value="ECO:0007669"/>
    <property type="project" value="TreeGrafter"/>
</dbReference>
<keyword evidence="8 13" id="KW-0560">Oxidoreductase</keyword>
<feature type="domain" description="Fatty acid desaturase" evidence="15">
    <location>
        <begin position="170"/>
        <end position="376"/>
    </location>
</feature>
<comment type="caution">
    <text evidence="16">The sequence shown here is derived from an EMBL/GenBank/DDBJ whole genome shotgun (WGS) entry which is preliminary data.</text>
</comment>
<evidence type="ECO:0000256" key="4">
    <source>
        <dbReference type="ARBA" id="ARBA00022516"/>
    </source>
</evidence>
<evidence type="ECO:0000256" key="11">
    <source>
        <dbReference type="ARBA" id="ARBA00023136"/>
    </source>
</evidence>
<dbReference type="GO" id="GO:0016717">
    <property type="term" value="F:oxidoreductase activity, acting on paired donors, with oxidation of a pair of donors resulting in the reduction of molecular oxygen to two molecules of water"/>
    <property type="evidence" value="ECO:0007669"/>
    <property type="project" value="InterPro"/>
</dbReference>
<keyword evidence="7 14" id="KW-1133">Transmembrane helix</keyword>
<keyword evidence="10" id="KW-0443">Lipid metabolism</keyword>
<comment type="pathway">
    <text evidence="2">Lipid metabolism.</text>
</comment>
<keyword evidence="11 14" id="KW-0472">Membrane</keyword>
<feature type="transmembrane region" description="Helical" evidence="14">
    <location>
        <begin position="284"/>
        <end position="306"/>
    </location>
</feature>
<keyword evidence="9" id="KW-0408">Iron</keyword>
<evidence type="ECO:0000256" key="1">
    <source>
        <dbReference type="ARBA" id="ARBA00004141"/>
    </source>
</evidence>
<dbReference type="STRING" id="307507.A0A2V0PGH3"/>
<keyword evidence="4 13" id="KW-0444">Lipid biosynthesis</keyword>
<evidence type="ECO:0000256" key="9">
    <source>
        <dbReference type="ARBA" id="ARBA00023004"/>
    </source>
</evidence>
<keyword evidence="5 13" id="KW-0812">Transmembrane</keyword>
<proteinExistence type="inferred from homology"/>
<evidence type="ECO:0000256" key="5">
    <source>
        <dbReference type="ARBA" id="ARBA00022692"/>
    </source>
</evidence>
<dbReference type="InterPro" id="IPR015876">
    <property type="entry name" value="Acyl-CoA_DS"/>
</dbReference>
<dbReference type="Proteomes" id="UP000247498">
    <property type="component" value="Unassembled WGS sequence"/>
</dbReference>
<evidence type="ECO:0000256" key="6">
    <source>
        <dbReference type="ARBA" id="ARBA00022832"/>
    </source>
</evidence>
<keyword evidence="12 13" id="KW-0275">Fatty acid biosynthesis</keyword>
<accession>A0A2V0PGH3</accession>
<evidence type="ECO:0000256" key="3">
    <source>
        <dbReference type="ARBA" id="ARBA00009295"/>
    </source>
</evidence>
<keyword evidence="17" id="KW-1185">Reference proteome</keyword>
<comment type="cofactor">
    <cofactor evidence="13">
        <name>Fe(2+)</name>
        <dbReference type="ChEBI" id="CHEBI:29033"/>
    </cofactor>
</comment>
<comment type="domain">
    <text evidence="13">The histidine box domains are involved in binding the catalytic metal ions.</text>
</comment>
<feature type="transmembrane region" description="Helical" evidence="14">
    <location>
        <begin position="168"/>
        <end position="186"/>
    </location>
</feature>